<dbReference type="InterPro" id="IPR052083">
    <property type="entry name" value="Aminoacylase-1_M20A"/>
</dbReference>
<feature type="active site" evidence="2">
    <location>
        <position position="20"/>
    </location>
</feature>
<dbReference type="SUPFAM" id="SSF53187">
    <property type="entry name" value="Zn-dependent exopeptidases"/>
    <property type="match status" value="1"/>
</dbReference>
<organism evidence="4 5">
    <name type="scientific">Ranatra chinensis</name>
    <dbReference type="NCBI Taxonomy" id="642074"/>
    <lineage>
        <taxon>Eukaryota</taxon>
        <taxon>Metazoa</taxon>
        <taxon>Ecdysozoa</taxon>
        <taxon>Arthropoda</taxon>
        <taxon>Hexapoda</taxon>
        <taxon>Insecta</taxon>
        <taxon>Pterygota</taxon>
        <taxon>Neoptera</taxon>
        <taxon>Paraneoptera</taxon>
        <taxon>Hemiptera</taxon>
        <taxon>Heteroptera</taxon>
        <taxon>Panheteroptera</taxon>
        <taxon>Nepomorpha</taxon>
        <taxon>Nepidae</taxon>
        <taxon>Ranatrinae</taxon>
        <taxon>Ranatra</taxon>
    </lineage>
</organism>
<feature type="binding site" evidence="3">
    <location>
        <position position="51"/>
    </location>
    <ligand>
        <name>Zn(2+)</name>
        <dbReference type="ChEBI" id="CHEBI:29105"/>
        <label>2</label>
    </ligand>
</feature>
<keyword evidence="5" id="KW-1185">Reference proteome</keyword>
<accession>A0ABD0XZN6</accession>
<feature type="active site" description="Proton acceptor" evidence="2">
    <location>
        <position position="85"/>
    </location>
</feature>
<dbReference type="AlphaFoldDB" id="A0ABD0XZN6"/>
<dbReference type="Gene3D" id="3.30.70.360">
    <property type="match status" value="1"/>
</dbReference>
<evidence type="ECO:0000313" key="4">
    <source>
        <dbReference type="EMBL" id="KAL1116691.1"/>
    </source>
</evidence>
<dbReference type="PIRSF" id="PIRSF036696">
    <property type="entry name" value="ACY-1"/>
    <property type="match status" value="1"/>
</dbReference>
<evidence type="ECO:0008006" key="6">
    <source>
        <dbReference type="Google" id="ProtNLM"/>
    </source>
</evidence>
<name>A0ABD0XZN6_9HEMI</name>
<keyword evidence="3" id="KW-0862">Zinc</keyword>
<feature type="binding site" evidence="3">
    <location>
        <position position="18"/>
    </location>
    <ligand>
        <name>Zn(2+)</name>
        <dbReference type="ChEBI" id="CHEBI:29105"/>
        <label>1</label>
    </ligand>
</feature>
<proteinExistence type="predicted"/>
<dbReference type="Proteomes" id="UP001558652">
    <property type="component" value="Unassembled WGS sequence"/>
</dbReference>
<protein>
    <recommendedName>
        <fullName evidence="6">N-acyl-L-amino-acid amidohydrolase</fullName>
    </recommendedName>
</protein>
<dbReference type="InterPro" id="IPR002933">
    <property type="entry name" value="Peptidase_M20"/>
</dbReference>
<dbReference type="PANTHER" id="PTHR45892">
    <property type="entry name" value="AMINOACYLASE-1"/>
    <property type="match status" value="1"/>
</dbReference>
<sequence>MTWQGKHPGLPSILLNSHMDVVPVYREKWIHDPFSAEKDASGNIYGRGSQDMKSVGIMYVEAVRRLKNDGIQLDRTVHISFVPDEEIGSEDGMKKWVETDDFRRMNIDCGLDESCASPLKDIIVYNAEKSTWYFNIHCTGQPSHSAMLQSNTAPEKLRYIIDAFMDFRQKEKDKLPNVPKPELFLGDITCVNGGIQGNIVPAEMVVSFDCRISIDTDHEEFERWINVCTVHF</sequence>
<dbReference type="InterPro" id="IPR001261">
    <property type="entry name" value="ArgE/DapE_CS"/>
</dbReference>
<dbReference type="EMBL" id="JBFDAA010000017">
    <property type="protein sequence ID" value="KAL1116691.1"/>
    <property type="molecule type" value="Genomic_DNA"/>
</dbReference>
<comment type="caution">
    <text evidence="4">The sequence shown here is derived from an EMBL/GenBank/DDBJ whole genome shotgun (WGS) entry which is preliminary data.</text>
</comment>
<evidence type="ECO:0000313" key="5">
    <source>
        <dbReference type="Proteomes" id="UP001558652"/>
    </source>
</evidence>
<comment type="cofactor">
    <cofactor evidence="3">
        <name>Zn(2+)</name>
        <dbReference type="ChEBI" id="CHEBI:29105"/>
    </cofactor>
    <text evidence="3">Binds 2 Zn(2+) ions per subunit.</text>
</comment>
<evidence type="ECO:0000256" key="3">
    <source>
        <dbReference type="PIRSR" id="PIRSR036696-2"/>
    </source>
</evidence>
<feature type="binding site" evidence="3">
    <location>
        <position position="113"/>
    </location>
    <ligand>
        <name>Zn(2+)</name>
        <dbReference type="ChEBI" id="CHEBI:29105"/>
        <label>1</label>
    </ligand>
</feature>
<dbReference type="GO" id="GO:0016787">
    <property type="term" value="F:hydrolase activity"/>
    <property type="evidence" value="ECO:0007669"/>
    <property type="project" value="UniProtKB-KW"/>
</dbReference>
<dbReference type="Gene3D" id="3.40.630.10">
    <property type="entry name" value="Zn peptidases"/>
    <property type="match status" value="1"/>
</dbReference>
<keyword evidence="1" id="KW-0378">Hydrolase</keyword>
<dbReference type="PANTHER" id="PTHR45892:SF1">
    <property type="entry name" value="AMINOACYLASE-1"/>
    <property type="match status" value="1"/>
</dbReference>
<feature type="binding site" evidence="3">
    <location>
        <position position="86"/>
    </location>
    <ligand>
        <name>Zn(2+)</name>
        <dbReference type="ChEBI" id="CHEBI:29105"/>
        <label>2</label>
    </ligand>
</feature>
<keyword evidence="3" id="KW-0479">Metal-binding</keyword>
<dbReference type="PROSITE" id="PS00758">
    <property type="entry name" value="ARGE_DAPE_CPG2_1"/>
    <property type="match status" value="1"/>
</dbReference>
<dbReference type="Pfam" id="PF01546">
    <property type="entry name" value="Peptidase_M20"/>
    <property type="match status" value="1"/>
</dbReference>
<feature type="binding site" evidence="3">
    <location>
        <position position="51"/>
    </location>
    <ligand>
        <name>Zn(2+)</name>
        <dbReference type="ChEBI" id="CHEBI:29105"/>
        <label>1</label>
    </ligand>
</feature>
<evidence type="ECO:0000256" key="1">
    <source>
        <dbReference type="ARBA" id="ARBA00022801"/>
    </source>
</evidence>
<dbReference type="InterPro" id="IPR036264">
    <property type="entry name" value="Bact_exopeptidase_dim_dom"/>
</dbReference>
<gene>
    <name evidence="4" type="ORF">AAG570_005163</name>
</gene>
<dbReference type="SUPFAM" id="SSF55031">
    <property type="entry name" value="Bacterial exopeptidase dimerisation domain"/>
    <property type="match status" value="1"/>
</dbReference>
<evidence type="ECO:0000256" key="2">
    <source>
        <dbReference type="PIRSR" id="PIRSR036696-1"/>
    </source>
</evidence>
<reference evidence="4 5" key="1">
    <citation type="submission" date="2024-07" db="EMBL/GenBank/DDBJ databases">
        <title>Chromosome-level genome assembly of the water stick insect Ranatra chinensis (Heteroptera: Nepidae).</title>
        <authorList>
            <person name="Liu X."/>
        </authorList>
    </citation>
    <scope>NUCLEOTIDE SEQUENCE [LARGE SCALE GENOMIC DNA]</scope>
    <source>
        <strain evidence="4">Cailab_2021Rc</strain>
        <tissue evidence="4">Muscle</tissue>
    </source>
</reference>
<dbReference type="PROSITE" id="PS00759">
    <property type="entry name" value="ARGE_DAPE_CPG2_2"/>
    <property type="match status" value="1"/>
</dbReference>